<accession>A0ABQ2C162</accession>
<keyword evidence="2" id="KW-1185">Reference proteome</keyword>
<reference evidence="2" key="1">
    <citation type="journal article" date="2019" name="Int. J. Syst. Evol. Microbiol.">
        <title>The Global Catalogue of Microorganisms (GCM) 10K type strain sequencing project: providing services to taxonomists for standard genome sequencing and annotation.</title>
        <authorList>
            <consortium name="The Broad Institute Genomics Platform"/>
            <consortium name="The Broad Institute Genome Sequencing Center for Infectious Disease"/>
            <person name="Wu L."/>
            <person name="Ma J."/>
        </authorList>
    </citation>
    <scope>NUCLEOTIDE SEQUENCE [LARGE SCALE GENOMIC DNA]</scope>
    <source>
        <strain evidence="2">CCM 8681</strain>
    </source>
</reference>
<name>A0ABQ2C162_9FLAO</name>
<sequence length="117" mass="13868">MTNYELKNKLETIANQTENTIEKQLAVKALNNYNIQSTLIDKLFQDNICLMTIYFIDNFDVEILFETNKDQIELLRKEFNALANQNPTTQDTIKNTFVWFVFEKATYNLFNKLELEI</sequence>
<gene>
    <name evidence="1" type="ORF">GCM10011444_27830</name>
</gene>
<organism evidence="1 2">
    <name type="scientific">Winogradskyella haliclonae</name>
    <dbReference type="NCBI Taxonomy" id="2048558"/>
    <lineage>
        <taxon>Bacteria</taxon>
        <taxon>Pseudomonadati</taxon>
        <taxon>Bacteroidota</taxon>
        <taxon>Flavobacteriia</taxon>
        <taxon>Flavobacteriales</taxon>
        <taxon>Flavobacteriaceae</taxon>
        <taxon>Winogradskyella</taxon>
    </lineage>
</organism>
<protein>
    <submittedName>
        <fullName evidence="1">Uncharacterized protein</fullName>
    </submittedName>
</protein>
<evidence type="ECO:0000313" key="2">
    <source>
        <dbReference type="Proteomes" id="UP000624701"/>
    </source>
</evidence>
<evidence type="ECO:0000313" key="1">
    <source>
        <dbReference type="EMBL" id="GGI58474.1"/>
    </source>
</evidence>
<dbReference type="RefSeq" id="WP_188375380.1">
    <property type="nucleotide sequence ID" value="NZ_BMDQ01000006.1"/>
</dbReference>
<dbReference type="EMBL" id="BMDQ01000006">
    <property type="protein sequence ID" value="GGI58474.1"/>
    <property type="molecule type" value="Genomic_DNA"/>
</dbReference>
<dbReference type="Proteomes" id="UP000624701">
    <property type="component" value="Unassembled WGS sequence"/>
</dbReference>
<comment type="caution">
    <text evidence="1">The sequence shown here is derived from an EMBL/GenBank/DDBJ whole genome shotgun (WGS) entry which is preliminary data.</text>
</comment>
<proteinExistence type="predicted"/>